<reference evidence="3" key="1">
    <citation type="submission" date="2015-05" db="EMBL/GenBank/DDBJ databases">
        <authorList>
            <person name="Urmite Genomes"/>
        </authorList>
    </citation>
    <scope>NUCLEOTIDE SEQUENCE [LARGE SCALE GENOMIC DNA]</scope>
    <source>
        <strain evidence="3">LF1</strain>
    </source>
</reference>
<sequence length="201" mass="23714">MAQKKIEAIQAVEDKVTSAEENTPEGLFVDTFWNQYELRRERALELQEKREDAYLNAVREVIKFNKQYRESLGKMYVQTKKTNKDLFSELVHQFNSRKDNMKEEVKIVEEQASDREELKKQLKEVTGQLEQLALTPIKSIFEIVDQFEDNFEENAESSIAFARDSRNAWLQVRKQYVTIAKRTHHNLVERGTNSLKELIKV</sequence>
<accession>A0A0U1NRN2</accession>
<keyword evidence="1" id="KW-0175">Coiled coil</keyword>
<dbReference type="AlphaFoldDB" id="A0A0U1NRN2"/>
<dbReference type="STRING" id="1499688.BN000_00598"/>
<name>A0A0U1NRN2_9BACI</name>
<protein>
    <submittedName>
        <fullName evidence="2">Uncharacterized protein</fullName>
    </submittedName>
</protein>
<evidence type="ECO:0000313" key="3">
    <source>
        <dbReference type="Proteomes" id="UP000199087"/>
    </source>
</evidence>
<dbReference type="EMBL" id="CVRB01000001">
    <property type="protein sequence ID" value="CRK80710.1"/>
    <property type="molecule type" value="Genomic_DNA"/>
</dbReference>
<dbReference type="Pfam" id="PF09602">
    <property type="entry name" value="PhaP_Bmeg"/>
    <property type="match status" value="1"/>
</dbReference>
<dbReference type="OrthoDB" id="2905774at2"/>
<feature type="coiled-coil region" evidence="1">
    <location>
        <begin position="91"/>
        <end position="135"/>
    </location>
</feature>
<dbReference type="RefSeq" id="WP_090630611.1">
    <property type="nucleotide sequence ID" value="NZ_CVRB01000001.1"/>
</dbReference>
<proteinExistence type="predicted"/>
<keyword evidence="3" id="KW-1185">Reference proteome</keyword>
<dbReference type="InterPro" id="IPR011728">
    <property type="entry name" value="PhaP_Bmeg"/>
</dbReference>
<dbReference type="Proteomes" id="UP000199087">
    <property type="component" value="Unassembled WGS sequence"/>
</dbReference>
<evidence type="ECO:0000313" key="2">
    <source>
        <dbReference type="EMBL" id="CRK80710.1"/>
    </source>
</evidence>
<organism evidence="2 3">
    <name type="scientific">Neobacillus massiliamazoniensis</name>
    <dbReference type="NCBI Taxonomy" id="1499688"/>
    <lineage>
        <taxon>Bacteria</taxon>
        <taxon>Bacillati</taxon>
        <taxon>Bacillota</taxon>
        <taxon>Bacilli</taxon>
        <taxon>Bacillales</taxon>
        <taxon>Bacillaceae</taxon>
        <taxon>Neobacillus</taxon>
    </lineage>
</organism>
<gene>
    <name evidence="2" type="ORF">BN000_00598</name>
</gene>
<evidence type="ECO:0000256" key="1">
    <source>
        <dbReference type="SAM" id="Coils"/>
    </source>
</evidence>